<sequence length="147" mass="15976">MKRFFFLLSFFAISSAALAQDQVRVGDVLDLEERIMVKKMTDELSKPNPNAPPAPPIVITPRAPKIVYPTETLAVYGTSATFYEGQLSIGGRTYTVRNGSPVQEYTVTAITPEGIVLSKLVAPKKVGKKSRAAEPQKVTLFAPLAAH</sequence>
<gene>
    <name evidence="2" type="ORF">ACFPO9_16955</name>
</gene>
<dbReference type="EMBL" id="JBHSMZ010000014">
    <property type="protein sequence ID" value="MFC5550206.1"/>
    <property type="molecule type" value="Genomic_DNA"/>
</dbReference>
<comment type="caution">
    <text evidence="2">The sequence shown here is derived from an EMBL/GenBank/DDBJ whole genome shotgun (WGS) entry which is preliminary data.</text>
</comment>
<organism evidence="2 3">
    <name type="scientific">Massilia aerilata</name>
    <dbReference type="NCBI Taxonomy" id="453817"/>
    <lineage>
        <taxon>Bacteria</taxon>
        <taxon>Pseudomonadati</taxon>
        <taxon>Pseudomonadota</taxon>
        <taxon>Betaproteobacteria</taxon>
        <taxon>Burkholderiales</taxon>
        <taxon>Oxalobacteraceae</taxon>
        <taxon>Telluria group</taxon>
        <taxon>Massilia</taxon>
    </lineage>
</organism>
<proteinExistence type="predicted"/>
<keyword evidence="3" id="KW-1185">Reference proteome</keyword>
<dbReference type="RefSeq" id="WP_379772448.1">
    <property type="nucleotide sequence ID" value="NZ_JBHSMZ010000014.1"/>
</dbReference>
<evidence type="ECO:0000313" key="2">
    <source>
        <dbReference type="EMBL" id="MFC5550206.1"/>
    </source>
</evidence>
<evidence type="ECO:0000256" key="1">
    <source>
        <dbReference type="SAM" id="SignalP"/>
    </source>
</evidence>
<keyword evidence="1" id="KW-0732">Signal</keyword>
<feature type="chain" id="PRO_5046635448" description="Pilus assembly protein PilP" evidence="1">
    <location>
        <begin position="20"/>
        <end position="147"/>
    </location>
</feature>
<protein>
    <recommendedName>
        <fullName evidence="4">Pilus assembly protein PilP</fullName>
    </recommendedName>
</protein>
<reference evidence="3" key="1">
    <citation type="journal article" date="2019" name="Int. J. Syst. Evol. Microbiol.">
        <title>The Global Catalogue of Microorganisms (GCM) 10K type strain sequencing project: providing services to taxonomists for standard genome sequencing and annotation.</title>
        <authorList>
            <consortium name="The Broad Institute Genomics Platform"/>
            <consortium name="The Broad Institute Genome Sequencing Center for Infectious Disease"/>
            <person name="Wu L."/>
            <person name="Ma J."/>
        </authorList>
    </citation>
    <scope>NUCLEOTIDE SEQUENCE [LARGE SCALE GENOMIC DNA]</scope>
    <source>
        <strain evidence="3">CGMCC 4.5798</strain>
    </source>
</reference>
<evidence type="ECO:0000313" key="3">
    <source>
        <dbReference type="Proteomes" id="UP001596086"/>
    </source>
</evidence>
<evidence type="ECO:0008006" key="4">
    <source>
        <dbReference type="Google" id="ProtNLM"/>
    </source>
</evidence>
<accession>A0ABW0S1N1</accession>
<dbReference type="Proteomes" id="UP001596086">
    <property type="component" value="Unassembled WGS sequence"/>
</dbReference>
<name>A0ABW0S1N1_9BURK</name>
<feature type="signal peptide" evidence="1">
    <location>
        <begin position="1"/>
        <end position="19"/>
    </location>
</feature>